<dbReference type="GO" id="GO:0051537">
    <property type="term" value="F:2 iron, 2 sulfur cluster binding"/>
    <property type="evidence" value="ECO:0007669"/>
    <property type="project" value="UniProtKB-UniRule"/>
</dbReference>
<keyword evidence="7 12" id="KW-1278">Translocase</keyword>
<dbReference type="GO" id="GO:0042773">
    <property type="term" value="P:ATP synthesis coupled electron transport"/>
    <property type="evidence" value="ECO:0007669"/>
    <property type="project" value="InterPro"/>
</dbReference>
<dbReference type="FunFam" id="3.30.70.20:FF:000016">
    <property type="entry name" value="NADH-quinone oxidoreductase"/>
    <property type="match status" value="1"/>
</dbReference>
<gene>
    <name evidence="13" type="ORF">BCR15_09475</name>
</gene>
<dbReference type="Gene3D" id="2.20.25.90">
    <property type="entry name" value="ADC-like domains"/>
    <property type="match status" value="1"/>
</dbReference>
<dbReference type="InterPro" id="IPR010228">
    <property type="entry name" value="NADH_UbQ_OxRdtase_Gsu"/>
</dbReference>
<dbReference type="InterPro" id="IPR050123">
    <property type="entry name" value="Prok_molybdopt-oxidoreductase"/>
</dbReference>
<evidence type="ECO:0000313" key="13">
    <source>
        <dbReference type="EMBL" id="OCL31388.1"/>
    </source>
</evidence>
<comment type="similarity">
    <text evidence="2 12">Belongs to the complex I 75 kDa subunit family.</text>
</comment>
<dbReference type="GO" id="GO:0048038">
    <property type="term" value="F:quinone binding"/>
    <property type="evidence" value="ECO:0007669"/>
    <property type="project" value="UniProtKB-UniRule"/>
</dbReference>
<evidence type="ECO:0000256" key="4">
    <source>
        <dbReference type="ARBA" id="ARBA00022714"/>
    </source>
</evidence>
<evidence type="ECO:0000256" key="6">
    <source>
        <dbReference type="ARBA" id="ARBA00022723"/>
    </source>
</evidence>
<dbReference type="GO" id="GO:0051539">
    <property type="term" value="F:4 iron, 4 sulfur cluster binding"/>
    <property type="evidence" value="ECO:0007669"/>
    <property type="project" value="UniProtKB-KW"/>
</dbReference>
<dbReference type="Pfam" id="PF04879">
    <property type="entry name" value="Molybdop_Fe4S4"/>
    <property type="match status" value="1"/>
</dbReference>
<dbReference type="NCBIfam" id="TIGR01973">
    <property type="entry name" value="NuoG"/>
    <property type="match status" value="1"/>
</dbReference>
<dbReference type="PROSITE" id="PS00642">
    <property type="entry name" value="COMPLEX1_75K_2"/>
    <property type="match status" value="1"/>
</dbReference>
<reference evidence="14" key="1">
    <citation type="submission" date="2016-07" db="EMBL/GenBank/DDBJ databases">
        <authorList>
            <person name="Florea S."/>
            <person name="Webb J.S."/>
            <person name="Jaromczyk J."/>
            <person name="Schardl C.L."/>
        </authorList>
    </citation>
    <scope>NUCLEOTIDE SEQUENCE [LARGE SCALE GENOMIC DNA]</scope>
    <source>
        <strain evidence="14">IPBSL-7</strain>
    </source>
</reference>
<comment type="function">
    <text evidence="12">NDH-1 shuttles electrons from NADH, via FMN and iron-sulfur (Fe-S) centers, to quinones in the respiratory chain. Couples the redox reaction to proton translocation (for every two electrons transferred, four hydrogen ions are translocated across the cytoplasmic membrane), and thus conserves the redox energy in a proton gradient.</text>
</comment>
<dbReference type="Gene3D" id="3.40.50.740">
    <property type="match status" value="2"/>
</dbReference>
<keyword evidence="10 12" id="KW-0520">NAD</keyword>
<evidence type="ECO:0000313" key="14">
    <source>
        <dbReference type="Proteomes" id="UP000093501"/>
    </source>
</evidence>
<proteinExistence type="inferred from homology"/>
<dbReference type="SMART" id="SM00926">
    <property type="entry name" value="Molybdop_Fe4S4"/>
    <property type="match status" value="1"/>
</dbReference>
<evidence type="ECO:0000256" key="5">
    <source>
        <dbReference type="ARBA" id="ARBA00022719"/>
    </source>
</evidence>
<evidence type="ECO:0000256" key="3">
    <source>
        <dbReference type="ARBA" id="ARBA00022485"/>
    </source>
</evidence>
<dbReference type="Pfam" id="PF10588">
    <property type="entry name" value="NADH-G_4Fe-4S_3"/>
    <property type="match status" value="1"/>
</dbReference>
<dbReference type="PROSITE" id="PS00641">
    <property type="entry name" value="COMPLEX1_75K_1"/>
    <property type="match status" value="1"/>
</dbReference>
<organism evidence="13 14">
    <name type="scientific">Tessaracoccus lapidicaptus</name>
    <dbReference type="NCBI Taxonomy" id="1427523"/>
    <lineage>
        <taxon>Bacteria</taxon>
        <taxon>Bacillati</taxon>
        <taxon>Actinomycetota</taxon>
        <taxon>Actinomycetes</taxon>
        <taxon>Propionibacteriales</taxon>
        <taxon>Propionibacteriaceae</taxon>
        <taxon>Tessaracoccus</taxon>
    </lineage>
</organism>
<dbReference type="AlphaFoldDB" id="A0A1C0AHB3"/>
<dbReference type="Proteomes" id="UP000093501">
    <property type="component" value="Unassembled WGS sequence"/>
</dbReference>
<evidence type="ECO:0000256" key="1">
    <source>
        <dbReference type="ARBA" id="ARBA00001966"/>
    </source>
</evidence>
<dbReference type="PROSITE" id="PS00643">
    <property type="entry name" value="COMPLEX1_75K_3"/>
    <property type="match status" value="1"/>
</dbReference>
<dbReference type="CDD" id="cd00207">
    <property type="entry name" value="fer2"/>
    <property type="match status" value="1"/>
</dbReference>
<dbReference type="InterPro" id="IPR019574">
    <property type="entry name" value="NADH_UbQ_OxRdtase_Gsu_4Fe4S-bd"/>
</dbReference>
<comment type="caution">
    <text evidence="13">The sequence shown here is derived from an EMBL/GenBank/DDBJ whole genome shotgun (WGS) entry which is preliminary data.</text>
</comment>
<name>A0A1C0AHB3_9ACTN</name>
<dbReference type="Pfam" id="PF13510">
    <property type="entry name" value="Fer2_4"/>
    <property type="match status" value="1"/>
</dbReference>
<dbReference type="GO" id="GO:0008137">
    <property type="term" value="F:NADH dehydrogenase (ubiquinone) activity"/>
    <property type="evidence" value="ECO:0007669"/>
    <property type="project" value="UniProtKB-UniRule"/>
</dbReference>
<evidence type="ECO:0000256" key="2">
    <source>
        <dbReference type="ARBA" id="ARBA00005404"/>
    </source>
</evidence>
<accession>A0A1C0AHB3</accession>
<dbReference type="PROSITE" id="PS51669">
    <property type="entry name" value="4FE4S_MOW_BIS_MGD"/>
    <property type="match status" value="1"/>
</dbReference>
<dbReference type="InterPro" id="IPR001041">
    <property type="entry name" value="2Fe-2S_ferredoxin-type"/>
</dbReference>
<dbReference type="GO" id="GO:0046872">
    <property type="term" value="F:metal ion binding"/>
    <property type="evidence" value="ECO:0007669"/>
    <property type="project" value="UniProtKB-UniRule"/>
</dbReference>
<dbReference type="GO" id="GO:0016020">
    <property type="term" value="C:membrane"/>
    <property type="evidence" value="ECO:0007669"/>
    <property type="project" value="InterPro"/>
</dbReference>
<dbReference type="EC" id="7.1.1.-" evidence="12"/>
<evidence type="ECO:0000256" key="10">
    <source>
        <dbReference type="ARBA" id="ARBA00023027"/>
    </source>
</evidence>
<dbReference type="SUPFAM" id="SSF54292">
    <property type="entry name" value="2Fe-2S ferredoxin-like"/>
    <property type="match status" value="1"/>
</dbReference>
<dbReference type="RefSeq" id="WP_068752624.1">
    <property type="nucleotide sequence ID" value="NZ_LR214441.1"/>
</dbReference>
<keyword evidence="9 12" id="KW-0411">Iron-sulfur</keyword>
<dbReference type="SUPFAM" id="SSF54862">
    <property type="entry name" value="4Fe-4S ferredoxins"/>
    <property type="match status" value="1"/>
</dbReference>
<dbReference type="PANTHER" id="PTHR43105:SF12">
    <property type="entry name" value="NADH-QUINONE OXIDOREDUCTASE SUBUNIT G"/>
    <property type="match status" value="1"/>
</dbReference>
<keyword evidence="3 12" id="KW-0004">4Fe-4S</keyword>
<dbReference type="Pfam" id="PF00384">
    <property type="entry name" value="Molybdopterin"/>
    <property type="match status" value="2"/>
</dbReference>
<keyword evidence="14" id="KW-1185">Reference proteome</keyword>
<evidence type="ECO:0000256" key="12">
    <source>
        <dbReference type="RuleBase" id="RU003525"/>
    </source>
</evidence>
<dbReference type="PROSITE" id="PS51839">
    <property type="entry name" value="4FE4S_HC3"/>
    <property type="match status" value="1"/>
</dbReference>
<dbReference type="NCBIfam" id="NF005895">
    <property type="entry name" value="PRK07860.1"/>
    <property type="match status" value="1"/>
</dbReference>
<dbReference type="Pfam" id="PF22117">
    <property type="entry name" value="Fer4_Nqo3"/>
    <property type="match status" value="1"/>
</dbReference>
<evidence type="ECO:0000256" key="7">
    <source>
        <dbReference type="ARBA" id="ARBA00022967"/>
    </source>
</evidence>
<dbReference type="PROSITE" id="PS51085">
    <property type="entry name" value="2FE2S_FER_2"/>
    <property type="match status" value="1"/>
</dbReference>
<dbReference type="Gene3D" id="3.30.70.20">
    <property type="match status" value="1"/>
</dbReference>
<keyword evidence="8 12" id="KW-0408">Iron</keyword>
<dbReference type="EMBL" id="MBQD01000026">
    <property type="protein sequence ID" value="OCL31388.1"/>
    <property type="molecule type" value="Genomic_DNA"/>
</dbReference>
<dbReference type="InterPro" id="IPR006656">
    <property type="entry name" value="Mopterin_OxRdtase"/>
</dbReference>
<keyword evidence="4 12" id="KW-0001">2Fe-2S</keyword>
<dbReference type="InterPro" id="IPR036010">
    <property type="entry name" value="2Fe-2S_ferredoxin-like_sf"/>
</dbReference>
<dbReference type="InterPro" id="IPR006963">
    <property type="entry name" value="Mopterin_OxRdtase_4Fe-4S_dom"/>
</dbReference>
<comment type="cofactor">
    <cofactor evidence="12">
        <name>[2Fe-2S] cluster</name>
        <dbReference type="ChEBI" id="CHEBI:190135"/>
    </cofactor>
    <text evidence="12">Binds 1 [2Fe-2S] cluster per subunit.</text>
</comment>
<dbReference type="InterPro" id="IPR054351">
    <property type="entry name" value="NADH_UbQ_OxRdtase_ferredoxin"/>
</dbReference>
<protein>
    <recommendedName>
        <fullName evidence="12">NADH-quinone oxidoreductase</fullName>
        <ecNumber evidence="12">7.1.1.-</ecNumber>
    </recommendedName>
</protein>
<dbReference type="PANTHER" id="PTHR43105">
    <property type="entry name" value="RESPIRATORY NITRATE REDUCTASE"/>
    <property type="match status" value="1"/>
</dbReference>
<dbReference type="FunFam" id="3.10.20.740:FF:000001">
    <property type="entry name" value="NADH-quinone oxidoreductase subunit G"/>
    <property type="match status" value="1"/>
</dbReference>
<evidence type="ECO:0000256" key="9">
    <source>
        <dbReference type="ARBA" id="ARBA00023014"/>
    </source>
</evidence>
<evidence type="ECO:0000256" key="8">
    <source>
        <dbReference type="ARBA" id="ARBA00023004"/>
    </source>
</evidence>
<dbReference type="Gene3D" id="3.40.228.10">
    <property type="entry name" value="Dimethylsulfoxide Reductase, domain 2"/>
    <property type="match status" value="1"/>
</dbReference>
<keyword evidence="6 12" id="KW-0479">Metal-binding</keyword>
<keyword evidence="5 12" id="KW-0874">Quinone</keyword>
<evidence type="ECO:0000256" key="11">
    <source>
        <dbReference type="ARBA" id="ARBA00047712"/>
    </source>
</evidence>
<comment type="catalytic activity">
    <reaction evidence="11 12">
        <text>a quinone + NADH + 5 H(+)(in) = a quinol + NAD(+) + 4 H(+)(out)</text>
        <dbReference type="Rhea" id="RHEA:57888"/>
        <dbReference type="ChEBI" id="CHEBI:15378"/>
        <dbReference type="ChEBI" id="CHEBI:24646"/>
        <dbReference type="ChEBI" id="CHEBI:57540"/>
        <dbReference type="ChEBI" id="CHEBI:57945"/>
        <dbReference type="ChEBI" id="CHEBI:132124"/>
    </reaction>
</comment>
<dbReference type="InterPro" id="IPR000283">
    <property type="entry name" value="NADH_UbQ_OxRdtase_75kDa_su_CS"/>
</dbReference>
<dbReference type="GO" id="GO:0003954">
    <property type="term" value="F:NADH dehydrogenase activity"/>
    <property type="evidence" value="ECO:0007669"/>
    <property type="project" value="TreeGrafter"/>
</dbReference>
<dbReference type="SMART" id="SM00929">
    <property type="entry name" value="NADH-G_4Fe-4S_3"/>
    <property type="match status" value="1"/>
</dbReference>
<sequence length="801" mass="84014">MSVDTKTTTGEEVAPRPDLVTLTIDGTQVSVPKGTLIIRAAEMIGTAIPRFCDHPLLDPVGACRQCMVDIPDAGNGRGFPKPQASCTMPVAEGMVVNTQVTSPVAKKAQVGMLEFLLINHPLDCPICDKGGECPLQNQALSHGPGESRFTELKRTFPKPVSISAQILLDRERCVLCARCTRFSEQISGDPFIALVERGALQQVGSYEQDPYDSYFSGNVVQICPVGALTSAAYRFQARPFDLVSTTVTCEHCASGCELRADQRHHQVKRRLAGNNPAVNEEWSCDKGRFGFMYSRGEDRITRPLVRRDGVLQPASWPEAIDAAVHGLRAAAGSVGVQTGGRLTVENAYGYSRFARVVLGTNNIDFRSRPASAEEAEFLAARVAGGTLAGSVTYGDLESASRVVLVAFEPEDESPIVFLRLRKAVRQNRLQVTTLAPFASRGTEKLSATLVPVAPGGEVAALDTLTDIDAGTVLLVGERAATVPGLLSAVGALADSSGARLAWIPRRAGDMGAIEAGCLPGLLPGGRPVADASARVDVASHWGVASLPGEAGLGADEQFAAAADGSLKALVLAGVDPADLADPAAALAGLEAAEFVISIEQRLSAVTERANVVFPAALLEEQSGHFLNWEHRHGRVRIVNKNVPSPMTDLRILAALADAMGSTLGFRASKQAYADFAELGAWDGTRPAAPAHQAAAIGQGLVAAGWRELLDASQGNDYELALRATARPAVARVSPATADRLGLGEVATVSAGGVSTVLPLEVTPGMVDDVVWVPLNPGLGERLPVVPGAAVTVAAVSVDEGV</sequence>
<comment type="cofactor">
    <cofactor evidence="1 12">
        <name>[4Fe-4S] cluster</name>
        <dbReference type="ChEBI" id="CHEBI:49883"/>
    </cofactor>
</comment>
<dbReference type="Gene3D" id="3.10.20.740">
    <property type="match status" value="1"/>
</dbReference>
<dbReference type="SUPFAM" id="SSF53706">
    <property type="entry name" value="Formate dehydrogenase/DMSO reductase, domains 1-3"/>
    <property type="match status" value="1"/>
</dbReference>